<evidence type="ECO:0000313" key="13">
    <source>
        <dbReference type="Proteomes" id="UP000003779"/>
    </source>
</evidence>
<keyword evidence="7 12" id="KW-0808">Transferase</keyword>
<dbReference type="KEGG" id="nal:B005_0131"/>
<comment type="function">
    <text evidence="2">E2 component of the 2-oxoglutarate dehydrogenase (OGDH) complex which catalyzes the second step in the conversion of 2-oxoglutarate to succinyl-CoA and CO(2).</text>
</comment>
<reference evidence="12 13" key="1">
    <citation type="journal article" date="2012" name="J. Bacteriol.">
        <title>Whole-Genome Sequence of Nocardiopsis alba Strain ATCC BAA-2165, Associated with Honeybees.</title>
        <authorList>
            <person name="Qiao J."/>
            <person name="Chen L."/>
            <person name="Li Y."/>
            <person name="Wang J."/>
            <person name="Zhang W."/>
            <person name="Chen S."/>
        </authorList>
    </citation>
    <scope>NUCLEOTIDE SEQUENCE [LARGE SCALE GENOMIC DNA]</scope>
    <source>
        <strain evidence="13">ATCC BAA-2165 / BE74</strain>
    </source>
</reference>
<dbReference type="GO" id="GO:0006099">
    <property type="term" value="P:tricarboxylic acid cycle"/>
    <property type="evidence" value="ECO:0007669"/>
    <property type="project" value="UniProtKB-KW"/>
</dbReference>
<dbReference type="HOGENOM" id="CLU_016733_2_1_11"/>
<accession>J7LB31</accession>
<evidence type="ECO:0000256" key="8">
    <source>
        <dbReference type="ARBA" id="ARBA00023315"/>
    </source>
</evidence>
<dbReference type="Pfam" id="PF00198">
    <property type="entry name" value="2-oxoacid_dh"/>
    <property type="match status" value="1"/>
</dbReference>
<gene>
    <name evidence="12" type="ordered locus">B005_0131</name>
</gene>
<evidence type="ECO:0000256" key="2">
    <source>
        <dbReference type="ARBA" id="ARBA00004052"/>
    </source>
</evidence>
<comment type="catalytic activity">
    <reaction evidence="10">
        <text>N(6)-[(R)-dihydrolipoyl]-L-lysyl-[protein] + succinyl-CoA = N(6)-[(R)-S(8)-succinyldihydrolipoyl]-L-lysyl-[protein] + CoA</text>
        <dbReference type="Rhea" id="RHEA:15213"/>
        <dbReference type="Rhea" id="RHEA-COMP:10475"/>
        <dbReference type="Rhea" id="RHEA-COMP:20092"/>
        <dbReference type="ChEBI" id="CHEBI:57287"/>
        <dbReference type="ChEBI" id="CHEBI:57292"/>
        <dbReference type="ChEBI" id="CHEBI:83100"/>
        <dbReference type="ChEBI" id="CHEBI:83120"/>
        <dbReference type="EC" id="2.3.1.61"/>
    </reaction>
</comment>
<dbReference type="EC" id="2.3.1.61" evidence="4"/>
<dbReference type="InterPro" id="IPR023213">
    <property type="entry name" value="CAT-like_dom_sf"/>
</dbReference>
<dbReference type="PATRIC" id="fig|1205910.3.peg.123"/>
<evidence type="ECO:0000256" key="10">
    <source>
        <dbReference type="ARBA" id="ARBA00052761"/>
    </source>
</evidence>
<evidence type="ECO:0000256" key="6">
    <source>
        <dbReference type="ARBA" id="ARBA00022532"/>
    </source>
</evidence>
<proteinExistence type="predicted"/>
<dbReference type="GO" id="GO:0005829">
    <property type="term" value="C:cytosol"/>
    <property type="evidence" value="ECO:0007669"/>
    <property type="project" value="TreeGrafter"/>
</dbReference>
<name>J7LB31_NOCAA</name>
<dbReference type="SUPFAM" id="SSF52777">
    <property type="entry name" value="CoA-dependent acyltransferases"/>
    <property type="match status" value="1"/>
</dbReference>
<dbReference type="InterPro" id="IPR050537">
    <property type="entry name" value="2-oxoacid_dehydrogenase"/>
</dbReference>
<evidence type="ECO:0000313" key="12">
    <source>
        <dbReference type="EMBL" id="AFR07682.1"/>
    </source>
</evidence>
<dbReference type="InterPro" id="IPR001078">
    <property type="entry name" value="2-oxoacid_DH_actylTfrase"/>
</dbReference>
<evidence type="ECO:0000259" key="11">
    <source>
        <dbReference type="Pfam" id="PF00198"/>
    </source>
</evidence>
<comment type="cofactor">
    <cofactor evidence="1">
        <name>(R)-lipoate</name>
        <dbReference type="ChEBI" id="CHEBI:83088"/>
    </cofactor>
</comment>
<evidence type="ECO:0000256" key="9">
    <source>
        <dbReference type="ARBA" id="ARBA00030325"/>
    </source>
</evidence>
<dbReference type="STRING" id="1205910.B005_0131"/>
<feature type="domain" description="2-oxoacid dehydrogenase acyltransferase catalytic" evidence="11">
    <location>
        <begin position="3"/>
        <end position="176"/>
    </location>
</feature>
<evidence type="ECO:0000256" key="3">
    <source>
        <dbReference type="ARBA" id="ARBA00005145"/>
    </source>
</evidence>
<dbReference type="PANTHER" id="PTHR43416:SF8">
    <property type="entry name" value="LIPOAMIDE ACYLTRANSFERASE COMPONENT OF BRANCHED-CHAIN ALPHA-KETO ACID DEHYDROGENASE COMPLEX"/>
    <property type="match status" value="1"/>
</dbReference>
<evidence type="ECO:0000256" key="5">
    <source>
        <dbReference type="ARBA" id="ARBA00019511"/>
    </source>
</evidence>
<organism evidence="12 13">
    <name type="scientific">Nocardiopsis alba (strain ATCC BAA-2165 / BE74)</name>
    <dbReference type="NCBI Taxonomy" id="1205910"/>
    <lineage>
        <taxon>Bacteria</taxon>
        <taxon>Bacillati</taxon>
        <taxon>Actinomycetota</taxon>
        <taxon>Actinomycetes</taxon>
        <taxon>Streptosporangiales</taxon>
        <taxon>Nocardiopsidaceae</taxon>
        <taxon>Nocardiopsis</taxon>
    </lineage>
</organism>
<evidence type="ECO:0000256" key="7">
    <source>
        <dbReference type="ARBA" id="ARBA00022679"/>
    </source>
</evidence>
<keyword evidence="8 12" id="KW-0012">Acyltransferase</keyword>
<dbReference type="Proteomes" id="UP000003779">
    <property type="component" value="Chromosome"/>
</dbReference>
<evidence type="ECO:0000256" key="4">
    <source>
        <dbReference type="ARBA" id="ARBA00012945"/>
    </source>
</evidence>
<dbReference type="AlphaFoldDB" id="J7LB31"/>
<dbReference type="Gene3D" id="3.30.559.10">
    <property type="entry name" value="Chloramphenicol acetyltransferase-like domain"/>
    <property type="match status" value="1"/>
</dbReference>
<sequence>MDLDFFPFFALAAVEALKAHPEVNAVIDSQAQTVTYHDIENLAISVDTERGLLAPVVKDAGSLNLGGLARTITDLTERAHTAVLSPDELVGGTFTITDTGHTGALFGTPIINQPQVAILGAGAVVKRPVVVEDSAMGGEVIAVRSMVYLSMAHDHRLIDSADAGRFLQTVKARLEEGAFESELGLA</sequence>
<dbReference type="eggNOG" id="COG0508">
    <property type="taxonomic scope" value="Bacteria"/>
</dbReference>
<reference evidence="13" key="2">
    <citation type="submission" date="2012-08" db="EMBL/GenBank/DDBJ databases">
        <title>Whole-genome sequence of Nocardiopsis alba strain ATCC BAA-2165 associated with honeybees.</title>
        <authorList>
            <person name="Qiao J."/>
            <person name="Chen L."/>
            <person name="Li Y."/>
            <person name="Wang J."/>
            <person name="Zhang W."/>
            <person name="Chen S."/>
        </authorList>
    </citation>
    <scope>NUCLEOTIDE SEQUENCE [LARGE SCALE GENOMIC DNA]</scope>
    <source>
        <strain evidence="13">ATCC BAA-2165 / BE74</strain>
    </source>
</reference>
<keyword evidence="6" id="KW-0816">Tricarboxylic acid cycle</keyword>
<evidence type="ECO:0000256" key="1">
    <source>
        <dbReference type="ARBA" id="ARBA00001938"/>
    </source>
</evidence>
<protein>
    <recommendedName>
        <fullName evidence="5">Dihydrolipoyllysine-residue succinyltransferase component of 2-oxoglutarate dehydrogenase complex</fullName>
        <ecNumber evidence="4">2.3.1.61</ecNumber>
    </recommendedName>
    <alternativeName>
        <fullName evidence="9">Dihydrolipoamide succinyltransferase component of 2-oxoglutarate dehydrogenase complex</fullName>
    </alternativeName>
</protein>
<dbReference type="EMBL" id="CP003788">
    <property type="protein sequence ID" value="AFR07682.1"/>
    <property type="molecule type" value="Genomic_DNA"/>
</dbReference>
<dbReference type="PANTHER" id="PTHR43416">
    <property type="entry name" value="DIHYDROLIPOYLLYSINE-RESIDUE SUCCINYLTRANSFERASE COMPONENT OF 2-OXOGLUTARATE DEHYDROGENASE COMPLEX, MITOCHONDRIAL-RELATED"/>
    <property type="match status" value="1"/>
</dbReference>
<comment type="pathway">
    <text evidence="3">Amino-acid degradation; L-lysine degradation via saccharopine pathway; glutaryl-CoA from L-lysine: step 6/6.</text>
</comment>
<dbReference type="GO" id="GO:0004149">
    <property type="term" value="F:dihydrolipoyllysine-residue succinyltransferase activity"/>
    <property type="evidence" value="ECO:0007669"/>
    <property type="project" value="UniProtKB-EC"/>
</dbReference>